<name>A0ABZ0ZV47_9ACTN</name>
<evidence type="ECO:0000313" key="3">
    <source>
        <dbReference type="EMBL" id="WQQ28196.1"/>
    </source>
</evidence>
<gene>
    <name evidence="3" type="ORF">SHK19_08170</name>
</gene>
<evidence type="ECO:0000259" key="2">
    <source>
        <dbReference type="Pfam" id="PF22845"/>
    </source>
</evidence>
<feature type="domain" description="DUF3097" evidence="2">
    <location>
        <begin position="24"/>
        <end position="84"/>
    </location>
</feature>
<dbReference type="Pfam" id="PF22845">
    <property type="entry name" value="DUF3097_N"/>
    <property type="match status" value="1"/>
</dbReference>
<dbReference type="EMBL" id="CP141059">
    <property type="protein sequence ID" value="WQQ28196.1"/>
    <property type="molecule type" value="Genomic_DNA"/>
</dbReference>
<dbReference type="Pfam" id="PF11296">
    <property type="entry name" value="DUF3097_C"/>
    <property type="match status" value="1"/>
</dbReference>
<evidence type="ECO:0000259" key="1">
    <source>
        <dbReference type="Pfam" id="PF11296"/>
    </source>
</evidence>
<dbReference type="RefSeq" id="WP_322938348.1">
    <property type="nucleotide sequence ID" value="NZ_CP141059.1"/>
</dbReference>
<dbReference type="InterPro" id="IPR021447">
    <property type="entry name" value="DUF3097_C"/>
</dbReference>
<protein>
    <submittedName>
        <fullName evidence="3">DUF3097 domain-containing protein</fullName>
    </submittedName>
</protein>
<feature type="domain" description="DUF3097" evidence="1">
    <location>
        <begin position="115"/>
        <end position="280"/>
    </location>
</feature>
<sequence length="283" mass="31428">MTDRYGSDVLAGDWKKPKNGRAVEAPAEIGAVVEEVIADWCGEIVAVDRDLHTLTLEDRRGKRRTFPLGPGFLLEGRPVILTAPVRRTAKPARPTRTASGSVAVHGARARVARASRIFVEGRHDAELVEKVWGDDLRIEGVVVEYLGGVDDLADHLVSFRPGPQRRVGVLVDHLVRGSKESRIADAIARGPDGRHVRIVGHPFVDVWQAVKPERLGLRAWPTIPRDIEWKKGVCQHLGWPHRDQADIARAWQHILSRVSSFADLEPELLGRVEELIDFVTVDA</sequence>
<proteinExistence type="predicted"/>
<dbReference type="InterPro" id="IPR053883">
    <property type="entry name" value="DUF3097_N"/>
</dbReference>
<accession>A0ABZ0ZV47</accession>
<evidence type="ECO:0000313" key="4">
    <source>
        <dbReference type="Proteomes" id="UP001327225"/>
    </source>
</evidence>
<dbReference type="Proteomes" id="UP001327225">
    <property type="component" value="Chromosome"/>
</dbReference>
<keyword evidence="4" id="KW-1185">Reference proteome</keyword>
<organism evidence="3 4">
    <name type="scientific">Nocardioides bizhenqiangii</name>
    <dbReference type="NCBI Taxonomy" id="3095076"/>
    <lineage>
        <taxon>Bacteria</taxon>
        <taxon>Bacillati</taxon>
        <taxon>Actinomycetota</taxon>
        <taxon>Actinomycetes</taxon>
        <taxon>Propionibacteriales</taxon>
        <taxon>Nocardioidaceae</taxon>
        <taxon>Nocardioides</taxon>
    </lineage>
</organism>
<reference evidence="4" key="1">
    <citation type="submission" date="2023-12" db="EMBL/GenBank/DDBJ databases">
        <title>Novel species in genus Nocardioides.</title>
        <authorList>
            <person name="Zhou H."/>
        </authorList>
    </citation>
    <scope>NUCLEOTIDE SEQUENCE [LARGE SCALE GENOMIC DNA]</scope>
    <source>
        <strain evidence="4">HM61</strain>
    </source>
</reference>